<accession>A0A1H7FRU4</accession>
<dbReference type="AlphaFoldDB" id="A0A1H7FRU4"/>
<dbReference type="Pfam" id="PF13614">
    <property type="entry name" value="AAA_31"/>
    <property type="match status" value="1"/>
</dbReference>
<name>A0A1H7FRU4_STIAU</name>
<dbReference type="PANTHER" id="PTHR13696:SF99">
    <property type="entry name" value="COBYRINIC ACID AC-DIAMIDE SYNTHASE"/>
    <property type="match status" value="1"/>
</dbReference>
<dbReference type="Proteomes" id="UP000182719">
    <property type="component" value="Unassembled WGS sequence"/>
</dbReference>
<protein>
    <submittedName>
        <fullName evidence="2">Chromosome partitioning protein</fullName>
    </submittedName>
</protein>
<keyword evidence="3" id="KW-1185">Reference proteome</keyword>
<dbReference type="InterPro" id="IPR027417">
    <property type="entry name" value="P-loop_NTPase"/>
</dbReference>
<dbReference type="Gene3D" id="3.40.50.300">
    <property type="entry name" value="P-loop containing nucleotide triphosphate hydrolases"/>
    <property type="match status" value="1"/>
</dbReference>
<dbReference type="InterPro" id="IPR025669">
    <property type="entry name" value="AAA_dom"/>
</dbReference>
<proteinExistence type="predicted"/>
<evidence type="ECO:0000313" key="2">
    <source>
        <dbReference type="EMBL" id="SEK28816.1"/>
    </source>
</evidence>
<evidence type="ECO:0000259" key="1">
    <source>
        <dbReference type="Pfam" id="PF13614"/>
    </source>
</evidence>
<dbReference type="InterPro" id="IPR050678">
    <property type="entry name" value="DNA_Partitioning_ATPase"/>
</dbReference>
<feature type="domain" description="AAA" evidence="1">
    <location>
        <begin position="3"/>
        <end position="170"/>
    </location>
</feature>
<reference evidence="3" key="1">
    <citation type="submission" date="2016-10" db="EMBL/GenBank/DDBJ databases">
        <authorList>
            <person name="Varghese N."/>
            <person name="Submissions S."/>
        </authorList>
    </citation>
    <scope>NUCLEOTIDE SEQUENCE [LARGE SCALE GENOMIC DNA]</scope>
    <source>
        <strain evidence="3">DSM 17044</strain>
    </source>
</reference>
<sequence length="253" mass="26875">MPMIAFSTIKGGVGKTTLCVHVAAALADAGHQVLLLDLDPQAHASLVLGLEPGDIPCVGDALGPRPRRRLDEVVVASAKRPTLFIAPAHPRMAAQERELFQWGHRLQALPRALKTLGWTPDVLVVDTPPSLGAYTEAVLHHADVVVAPVPTGAFALQGLGEIETAWKDIREGGGELVAVVNLWDRRTKATNDAMDGALQESTVPVLPMRIPRSEAINQAGLGYEVVFDTSPGSPGVEELRALAAELGRRAGLR</sequence>
<dbReference type="SUPFAM" id="SSF52540">
    <property type="entry name" value="P-loop containing nucleoside triphosphate hydrolases"/>
    <property type="match status" value="1"/>
</dbReference>
<dbReference type="RefSeq" id="WP_177241285.1">
    <property type="nucleotide sequence ID" value="NZ_FOAP01000001.1"/>
</dbReference>
<dbReference type="CDD" id="cd02042">
    <property type="entry name" value="ParAB_family"/>
    <property type="match status" value="1"/>
</dbReference>
<dbReference type="EMBL" id="FOAP01000001">
    <property type="protein sequence ID" value="SEK28816.1"/>
    <property type="molecule type" value="Genomic_DNA"/>
</dbReference>
<evidence type="ECO:0000313" key="3">
    <source>
        <dbReference type="Proteomes" id="UP000182719"/>
    </source>
</evidence>
<dbReference type="PIRSF" id="PIRSF009320">
    <property type="entry name" value="Nuc_binding_HP_1000"/>
    <property type="match status" value="1"/>
</dbReference>
<dbReference type="PANTHER" id="PTHR13696">
    <property type="entry name" value="P-LOOP CONTAINING NUCLEOSIDE TRIPHOSPHATE HYDROLASE"/>
    <property type="match status" value="1"/>
</dbReference>
<organism evidence="2 3">
    <name type="scientific">Stigmatella aurantiaca</name>
    <dbReference type="NCBI Taxonomy" id="41"/>
    <lineage>
        <taxon>Bacteria</taxon>
        <taxon>Pseudomonadati</taxon>
        <taxon>Myxococcota</taxon>
        <taxon>Myxococcia</taxon>
        <taxon>Myxococcales</taxon>
        <taxon>Cystobacterineae</taxon>
        <taxon>Archangiaceae</taxon>
        <taxon>Stigmatella</taxon>
    </lineage>
</organism>
<gene>
    <name evidence="2" type="ORF">SAMN05444354_101195</name>
</gene>